<protein>
    <submittedName>
        <fullName evidence="1">Uncharacterized protein</fullName>
    </submittedName>
</protein>
<proteinExistence type="predicted"/>
<dbReference type="AlphaFoldDB" id="A0A2H3CEV1"/>
<reference evidence="2" key="1">
    <citation type="journal article" date="2017" name="Nat. Ecol. Evol.">
        <title>Genome expansion and lineage-specific genetic innovations in the forest pathogenic fungi Armillaria.</title>
        <authorList>
            <person name="Sipos G."/>
            <person name="Prasanna A.N."/>
            <person name="Walter M.C."/>
            <person name="O'Connor E."/>
            <person name="Balint B."/>
            <person name="Krizsan K."/>
            <person name="Kiss B."/>
            <person name="Hess J."/>
            <person name="Varga T."/>
            <person name="Slot J."/>
            <person name="Riley R."/>
            <person name="Boka B."/>
            <person name="Rigling D."/>
            <person name="Barry K."/>
            <person name="Lee J."/>
            <person name="Mihaltcheva S."/>
            <person name="LaButti K."/>
            <person name="Lipzen A."/>
            <person name="Waldron R."/>
            <person name="Moloney N.M."/>
            <person name="Sperisen C."/>
            <person name="Kredics L."/>
            <person name="Vagvoelgyi C."/>
            <person name="Patrignani A."/>
            <person name="Fitzpatrick D."/>
            <person name="Nagy I."/>
            <person name="Doyle S."/>
            <person name="Anderson J.B."/>
            <person name="Grigoriev I.V."/>
            <person name="Gueldener U."/>
            <person name="Muensterkoetter M."/>
            <person name="Nagy L.G."/>
        </authorList>
    </citation>
    <scope>NUCLEOTIDE SEQUENCE [LARGE SCALE GENOMIC DNA]</scope>
    <source>
        <strain evidence="2">Ar21-2</strain>
    </source>
</reference>
<dbReference type="InParanoid" id="A0A2H3CEV1"/>
<dbReference type="EMBL" id="KZ293727">
    <property type="protein sequence ID" value="PBK81619.1"/>
    <property type="molecule type" value="Genomic_DNA"/>
</dbReference>
<accession>A0A2H3CEV1</accession>
<organism evidence="1 2">
    <name type="scientific">Armillaria gallica</name>
    <name type="common">Bulbous honey fungus</name>
    <name type="synonym">Armillaria bulbosa</name>
    <dbReference type="NCBI Taxonomy" id="47427"/>
    <lineage>
        <taxon>Eukaryota</taxon>
        <taxon>Fungi</taxon>
        <taxon>Dikarya</taxon>
        <taxon>Basidiomycota</taxon>
        <taxon>Agaricomycotina</taxon>
        <taxon>Agaricomycetes</taxon>
        <taxon>Agaricomycetidae</taxon>
        <taxon>Agaricales</taxon>
        <taxon>Marasmiineae</taxon>
        <taxon>Physalacriaceae</taxon>
        <taxon>Armillaria</taxon>
    </lineage>
</organism>
<dbReference type="InterPro" id="IPR041078">
    <property type="entry name" value="Plavaka"/>
</dbReference>
<dbReference type="Pfam" id="PF18759">
    <property type="entry name" value="Plavaka"/>
    <property type="match status" value="1"/>
</dbReference>
<gene>
    <name evidence="1" type="ORF">ARMGADRAFT_1039202</name>
</gene>
<evidence type="ECO:0000313" key="1">
    <source>
        <dbReference type="EMBL" id="PBK81619.1"/>
    </source>
</evidence>
<name>A0A2H3CEV1_ARMGA</name>
<dbReference type="Proteomes" id="UP000217790">
    <property type="component" value="Unassembled WGS sequence"/>
</dbReference>
<keyword evidence="2" id="KW-1185">Reference proteome</keyword>
<dbReference type="OrthoDB" id="3239511at2759"/>
<sequence length="409" mass="46504">MPFKKESTPTTKDHNIMVEMMGTALQAVSAKTTLRVPPASLDQPFNVERGHYLVWELCELNFRLELLALDAYLTRLVQSSTQDDPDFQLQHQNTILKLFPEKSIVPSSASRPSSCRLASSVWQDRCGALKFFKDIMQQWVVPLPQKATGNISRSTNDSLVFFFSYATCLFPSDYLKNNVKRCSYCGNAFKSREFTNHKIACAQRYEDEKCAALFEAWYREWIQARHLTDPLPPINVPFCSGTPPESEEPTCSHVQFKHLWERGIPTTSNIFWEVQSALPVDGKPICYVIYADKTHLSSFETVQGYPVIVRLGNLPAHIHNRQGVGGGRVIGWLPIVADEPKHHSKSYYADFKRAIWHNTFEIILSSIKDKSKPGAWMQPPGSDAAPWHIFPTIMILSADYEEQCIMSLI</sequence>
<evidence type="ECO:0000313" key="2">
    <source>
        <dbReference type="Proteomes" id="UP000217790"/>
    </source>
</evidence>